<evidence type="ECO:0000256" key="1">
    <source>
        <dbReference type="SAM" id="MobiDB-lite"/>
    </source>
</evidence>
<comment type="caution">
    <text evidence="2">The sequence shown here is derived from an EMBL/GenBank/DDBJ whole genome shotgun (WGS) entry which is preliminary data.</text>
</comment>
<dbReference type="Proteomes" id="UP000266841">
    <property type="component" value="Unassembled WGS sequence"/>
</dbReference>
<protein>
    <submittedName>
        <fullName evidence="2">Uncharacterized protein</fullName>
    </submittedName>
</protein>
<gene>
    <name evidence="2" type="ORF">THAOC_22397</name>
</gene>
<dbReference type="AlphaFoldDB" id="K0SG22"/>
<organism evidence="2 3">
    <name type="scientific">Thalassiosira oceanica</name>
    <name type="common">Marine diatom</name>
    <dbReference type="NCBI Taxonomy" id="159749"/>
    <lineage>
        <taxon>Eukaryota</taxon>
        <taxon>Sar</taxon>
        <taxon>Stramenopiles</taxon>
        <taxon>Ochrophyta</taxon>
        <taxon>Bacillariophyta</taxon>
        <taxon>Coscinodiscophyceae</taxon>
        <taxon>Thalassiosirophycidae</taxon>
        <taxon>Thalassiosirales</taxon>
        <taxon>Thalassiosiraceae</taxon>
        <taxon>Thalassiosira</taxon>
    </lineage>
</organism>
<dbReference type="EMBL" id="AGNL01027886">
    <property type="protein sequence ID" value="EJK57547.1"/>
    <property type="molecule type" value="Genomic_DNA"/>
</dbReference>
<feature type="compositionally biased region" description="Low complexity" evidence="1">
    <location>
        <begin position="110"/>
        <end position="119"/>
    </location>
</feature>
<feature type="region of interest" description="Disordered" evidence="1">
    <location>
        <begin position="109"/>
        <end position="177"/>
    </location>
</feature>
<sequence>MSFPSDGEDFIASAGCESDETVLSLRVADDVASGVLPAHTNKSVALYANNTNDIQWEVEKELQWEAEIKINDADETPKEIEINDADETPTEIEIIDADELLQEIEVDDGLPSLSSPSSLRTNTKPTNDDAICDDTSSMPDDRVSEGDERVVRPTPVNDDALLSDPSSTSLVDRVSEGDERVVEQTYTTAYTANCSLLPTSTSMMAHDSDPEGDGNFFSSDSDGVYVPEGEVYYTMNGDRLADDDSQLPFGFVKTYGSLALLGFADYLTIYLKNVMSADDVKIPSADLQCELPTTEFQVWSKVIRSCDISLEVGADNSQPAIEFSRDRVIERPWDVWLRNFTRFGYQQTKQCPTILHVSQLMELQHIGDALSVTISYLLAIESMYDLTRAIIEQEGVTYGLHFAQIQLRLSFFYQQVLQRDDDLPFTINCFQTHLKIATWIYLCDILRRIQLLTKLQNGILQLREGVLTKCSEGYCRMYPNL</sequence>
<reference evidence="2 3" key="1">
    <citation type="journal article" date="2012" name="Genome Biol.">
        <title>Genome and low-iron response of an oceanic diatom adapted to chronic iron limitation.</title>
        <authorList>
            <person name="Lommer M."/>
            <person name="Specht M."/>
            <person name="Roy A.S."/>
            <person name="Kraemer L."/>
            <person name="Andreson R."/>
            <person name="Gutowska M.A."/>
            <person name="Wolf J."/>
            <person name="Bergner S.V."/>
            <person name="Schilhabel M.B."/>
            <person name="Klostermeier U.C."/>
            <person name="Beiko R.G."/>
            <person name="Rosenstiel P."/>
            <person name="Hippler M."/>
            <person name="Laroche J."/>
        </authorList>
    </citation>
    <scope>NUCLEOTIDE SEQUENCE [LARGE SCALE GENOMIC DNA]</scope>
    <source>
        <strain evidence="2 3">CCMP1005</strain>
    </source>
</reference>
<accession>K0SG22</accession>
<feature type="compositionally biased region" description="Basic and acidic residues" evidence="1">
    <location>
        <begin position="139"/>
        <end position="151"/>
    </location>
</feature>
<evidence type="ECO:0000313" key="2">
    <source>
        <dbReference type="EMBL" id="EJK57547.1"/>
    </source>
</evidence>
<evidence type="ECO:0000313" key="3">
    <source>
        <dbReference type="Proteomes" id="UP000266841"/>
    </source>
</evidence>
<name>K0SG22_THAOC</name>
<proteinExistence type="predicted"/>
<keyword evidence="3" id="KW-1185">Reference proteome</keyword>